<dbReference type="AlphaFoldDB" id="A0AAD7CX89"/>
<name>A0AAD7CX89_MYCRO</name>
<gene>
    <name evidence="2" type="ORF">B0H17DRAFT_1335887</name>
</gene>
<evidence type="ECO:0000313" key="3">
    <source>
        <dbReference type="Proteomes" id="UP001221757"/>
    </source>
</evidence>
<dbReference type="Proteomes" id="UP001221757">
    <property type="component" value="Unassembled WGS sequence"/>
</dbReference>
<sequence length="391" mass="41520">MAQSNYYRDHTRQQDGWTVLAPPPDLPPPYTQTAAPASAAAPAAVTGTLLCFNIPTNTNVIGAVQVTRSKKYGREVPFNTAFVEICNIMGLDPSTAAIGYKGDNDKANAPNLPEETGAVTKAAGKKRKAQDGPSSPSSSGRKTFDFTSEYRALKNHLLCATHKGQHCYVHCDGHHVRVEPDHVSLWAKEISVGNATQAGPPENLIFQHYFLPEQRKKARNAAASSNPGAPAIPTIHVTVNTGGTSSTIPPPSPSGTAPRVPLAPITAATANAANFDIPPLSTSRSAIGQDDSSSGSSSVYYPSVVDVLEAIDVSGVFEDSPTLTFPVVIFADALHGFQITRVDQVPILDTQFYVDQVNMPLELAELFVDQSLDAMERATAECARKGKGKAA</sequence>
<feature type="compositionally biased region" description="Pro residues" evidence="1">
    <location>
        <begin position="21"/>
        <end position="30"/>
    </location>
</feature>
<accession>A0AAD7CX89</accession>
<dbReference type="EMBL" id="JARKIE010000193">
    <property type="protein sequence ID" value="KAJ7668857.1"/>
    <property type="molecule type" value="Genomic_DNA"/>
</dbReference>
<keyword evidence="3" id="KW-1185">Reference proteome</keyword>
<protein>
    <submittedName>
        <fullName evidence="2">Uncharacterized protein</fullName>
    </submittedName>
</protein>
<proteinExistence type="predicted"/>
<feature type="region of interest" description="Disordered" evidence="1">
    <location>
        <begin position="1"/>
        <end position="34"/>
    </location>
</feature>
<evidence type="ECO:0000256" key="1">
    <source>
        <dbReference type="SAM" id="MobiDB-lite"/>
    </source>
</evidence>
<reference evidence="2" key="1">
    <citation type="submission" date="2023-03" db="EMBL/GenBank/DDBJ databases">
        <title>Massive genome expansion in bonnet fungi (Mycena s.s.) driven by repeated elements and novel gene families across ecological guilds.</title>
        <authorList>
            <consortium name="Lawrence Berkeley National Laboratory"/>
            <person name="Harder C.B."/>
            <person name="Miyauchi S."/>
            <person name="Viragh M."/>
            <person name="Kuo A."/>
            <person name="Thoen E."/>
            <person name="Andreopoulos B."/>
            <person name="Lu D."/>
            <person name="Skrede I."/>
            <person name="Drula E."/>
            <person name="Henrissat B."/>
            <person name="Morin E."/>
            <person name="Kohler A."/>
            <person name="Barry K."/>
            <person name="LaButti K."/>
            <person name="Morin E."/>
            <person name="Salamov A."/>
            <person name="Lipzen A."/>
            <person name="Mereny Z."/>
            <person name="Hegedus B."/>
            <person name="Baldrian P."/>
            <person name="Stursova M."/>
            <person name="Weitz H."/>
            <person name="Taylor A."/>
            <person name="Grigoriev I.V."/>
            <person name="Nagy L.G."/>
            <person name="Martin F."/>
            <person name="Kauserud H."/>
        </authorList>
    </citation>
    <scope>NUCLEOTIDE SEQUENCE</scope>
    <source>
        <strain evidence="2">CBHHK067</strain>
    </source>
</reference>
<feature type="compositionally biased region" description="Polar residues" evidence="1">
    <location>
        <begin position="132"/>
        <end position="141"/>
    </location>
</feature>
<evidence type="ECO:0000313" key="2">
    <source>
        <dbReference type="EMBL" id="KAJ7668857.1"/>
    </source>
</evidence>
<comment type="caution">
    <text evidence="2">The sequence shown here is derived from an EMBL/GenBank/DDBJ whole genome shotgun (WGS) entry which is preliminary data.</text>
</comment>
<feature type="region of interest" description="Disordered" evidence="1">
    <location>
        <begin position="119"/>
        <end position="143"/>
    </location>
</feature>
<organism evidence="2 3">
    <name type="scientific">Mycena rosella</name>
    <name type="common">Pink bonnet</name>
    <name type="synonym">Agaricus rosellus</name>
    <dbReference type="NCBI Taxonomy" id="1033263"/>
    <lineage>
        <taxon>Eukaryota</taxon>
        <taxon>Fungi</taxon>
        <taxon>Dikarya</taxon>
        <taxon>Basidiomycota</taxon>
        <taxon>Agaricomycotina</taxon>
        <taxon>Agaricomycetes</taxon>
        <taxon>Agaricomycetidae</taxon>
        <taxon>Agaricales</taxon>
        <taxon>Marasmiineae</taxon>
        <taxon>Mycenaceae</taxon>
        <taxon>Mycena</taxon>
    </lineage>
</organism>